<dbReference type="Gene3D" id="2.10.109.10">
    <property type="entry name" value="Umud Fragment, subunit A"/>
    <property type="match status" value="1"/>
</dbReference>
<dbReference type="SMART" id="SM00530">
    <property type="entry name" value="HTH_XRE"/>
    <property type="match status" value="1"/>
</dbReference>
<dbReference type="CDD" id="cd06529">
    <property type="entry name" value="S24_LexA-like"/>
    <property type="match status" value="1"/>
</dbReference>
<gene>
    <name evidence="3" type="ORF">N180_14125</name>
</gene>
<dbReference type="GO" id="GO:0003677">
    <property type="term" value="F:DNA binding"/>
    <property type="evidence" value="ECO:0007669"/>
    <property type="project" value="UniProtKB-KW"/>
</dbReference>
<evidence type="ECO:0000313" key="4">
    <source>
        <dbReference type="Proteomes" id="UP000028007"/>
    </source>
</evidence>
<dbReference type="PANTHER" id="PTHR46558">
    <property type="entry name" value="TRACRIPTIONAL REGULATORY PROTEIN-RELATED-RELATED"/>
    <property type="match status" value="1"/>
</dbReference>
<sequence>MNDQKVFFGSNIKFMRERTKMSQEDLAGELKIKRSKLSAIENGQTKLPSAEDIINFSAYFKISIDSLFKIDLSKLGGLKMRELEAGNDVYINGSQIRVLAISVDKNNKENMEYVPVKAKAGYRAGFNDPEYIAALPKFNLPSLPEGKTFRMFPTTGDSMLPFPDGCEIVCQYLEDWESLKIQTLCIVILKGEQDFVFKQVTLQPDGLLMESYNSLYKPYVVPVSEVLEIWQYYSYHTIEIPESKDIQNIAALLKEMQSDIRIIKTNL</sequence>
<dbReference type="OrthoDB" id="3831186at2"/>
<dbReference type="InterPro" id="IPR036286">
    <property type="entry name" value="LexA/Signal_pep-like_sf"/>
</dbReference>
<dbReference type="eggNOG" id="COG1476">
    <property type="taxonomic scope" value="Bacteria"/>
</dbReference>
<feature type="domain" description="HTH cro/C1-type" evidence="2">
    <location>
        <begin position="12"/>
        <end position="67"/>
    </location>
</feature>
<dbReference type="InterPro" id="IPR010982">
    <property type="entry name" value="Lambda_DNA-bd_dom_sf"/>
</dbReference>
<evidence type="ECO:0000313" key="3">
    <source>
        <dbReference type="EMBL" id="KEQ29044.1"/>
    </source>
</evidence>
<keyword evidence="1 3" id="KW-0238">DNA-binding</keyword>
<dbReference type="Gene3D" id="1.10.260.40">
    <property type="entry name" value="lambda repressor-like DNA-binding domains"/>
    <property type="match status" value="1"/>
</dbReference>
<dbReference type="PROSITE" id="PS50943">
    <property type="entry name" value="HTH_CROC1"/>
    <property type="match status" value="1"/>
</dbReference>
<organism evidence="3 4">
    <name type="scientific">Pedobacter antarcticus 4BY</name>
    <dbReference type="NCBI Taxonomy" id="1358423"/>
    <lineage>
        <taxon>Bacteria</taxon>
        <taxon>Pseudomonadati</taxon>
        <taxon>Bacteroidota</taxon>
        <taxon>Sphingobacteriia</taxon>
        <taxon>Sphingobacteriales</taxon>
        <taxon>Sphingobacteriaceae</taxon>
        <taxon>Pedobacter</taxon>
    </lineage>
</organism>
<comment type="caution">
    <text evidence="3">The sequence shown here is derived from an EMBL/GenBank/DDBJ whole genome shotgun (WGS) entry which is preliminary data.</text>
</comment>
<name>A0A081PEC1_9SPHI</name>
<proteinExistence type="predicted"/>
<dbReference type="SUPFAM" id="SSF51306">
    <property type="entry name" value="LexA/Signal peptidase"/>
    <property type="match status" value="1"/>
</dbReference>
<evidence type="ECO:0000259" key="2">
    <source>
        <dbReference type="PROSITE" id="PS50943"/>
    </source>
</evidence>
<evidence type="ECO:0000256" key="1">
    <source>
        <dbReference type="ARBA" id="ARBA00023125"/>
    </source>
</evidence>
<dbReference type="Pfam" id="PF12844">
    <property type="entry name" value="HTH_19"/>
    <property type="match status" value="1"/>
</dbReference>
<dbReference type="PANTHER" id="PTHR46558:SF15">
    <property type="entry name" value="HELIX-TURN-HELIX DOMAIN PROTEIN"/>
    <property type="match status" value="1"/>
</dbReference>
<dbReference type="InterPro" id="IPR039418">
    <property type="entry name" value="LexA-like"/>
</dbReference>
<dbReference type="RefSeq" id="WP_037442947.1">
    <property type="nucleotide sequence ID" value="NZ_JNFF01000088.1"/>
</dbReference>
<dbReference type="CDD" id="cd00093">
    <property type="entry name" value="HTH_XRE"/>
    <property type="match status" value="1"/>
</dbReference>
<keyword evidence="4" id="KW-1185">Reference proteome</keyword>
<dbReference type="InterPro" id="IPR001387">
    <property type="entry name" value="Cro/C1-type_HTH"/>
</dbReference>
<reference evidence="3 4" key="1">
    <citation type="journal article" date="1992" name="Int. J. Syst. Bacteriol.">
        <title>Sphingobacterium antarcticus sp. nov. a Psychrotrophic Bacterium from the Soils of Schirmacher Oasis, Antarctica.</title>
        <authorList>
            <person name="Shivaji S."/>
            <person name="Ray M.K."/>
            <person name="Rao N.S."/>
            <person name="Saiserr L."/>
            <person name="Jagannadham M.V."/>
            <person name="Kumar G.S."/>
            <person name="Reddy G."/>
            <person name="Bhargava P.M."/>
        </authorList>
    </citation>
    <scope>NUCLEOTIDE SEQUENCE [LARGE SCALE GENOMIC DNA]</scope>
    <source>
        <strain evidence="3 4">4BY</strain>
    </source>
</reference>
<dbReference type="AlphaFoldDB" id="A0A081PEC1"/>
<accession>A0A081PEC1</accession>
<dbReference type="Proteomes" id="UP000028007">
    <property type="component" value="Unassembled WGS sequence"/>
</dbReference>
<dbReference type="SUPFAM" id="SSF47413">
    <property type="entry name" value="lambda repressor-like DNA-binding domains"/>
    <property type="match status" value="1"/>
</dbReference>
<protein>
    <submittedName>
        <fullName evidence="3">DNA-binding protein</fullName>
    </submittedName>
</protein>
<dbReference type="EMBL" id="JNFF01000088">
    <property type="protein sequence ID" value="KEQ29044.1"/>
    <property type="molecule type" value="Genomic_DNA"/>
</dbReference>